<reference evidence="1" key="1">
    <citation type="journal article" date="2021" name="Proc. Natl. Acad. Sci. U.S.A.">
        <title>A Catalog of Tens of Thousands of Viruses from Human Metagenomes Reveals Hidden Associations with Chronic Diseases.</title>
        <authorList>
            <person name="Tisza M.J."/>
            <person name="Buck C.B."/>
        </authorList>
    </citation>
    <scope>NUCLEOTIDE SEQUENCE</scope>
    <source>
        <strain evidence="1">CtsK93</strain>
    </source>
</reference>
<dbReference type="EMBL" id="BK015446">
    <property type="protein sequence ID" value="DAE07116.1"/>
    <property type="molecule type" value="Genomic_DNA"/>
</dbReference>
<proteinExistence type="predicted"/>
<accession>A0A8S5PLQ2</accession>
<evidence type="ECO:0000313" key="1">
    <source>
        <dbReference type="EMBL" id="DAE07116.1"/>
    </source>
</evidence>
<protein>
    <submittedName>
        <fullName evidence="1">Uncharacterized protein</fullName>
    </submittedName>
</protein>
<name>A0A8S5PLQ2_9CAUD</name>
<organism evidence="1">
    <name type="scientific">Myoviridae sp. ctsK93</name>
    <dbReference type="NCBI Taxonomy" id="2825190"/>
    <lineage>
        <taxon>Viruses</taxon>
        <taxon>Duplodnaviria</taxon>
        <taxon>Heunggongvirae</taxon>
        <taxon>Uroviricota</taxon>
        <taxon>Caudoviricetes</taxon>
    </lineage>
</organism>
<sequence length="72" mass="8232">MKELPIGTEIKLPFTTLKVETVRGHSCENCFFIEVCEENGEFVSESFGGCDSLEREDETNVIFKEISHENMK</sequence>